<dbReference type="SUPFAM" id="SSF46689">
    <property type="entry name" value="Homeodomain-like"/>
    <property type="match status" value="1"/>
</dbReference>
<dbReference type="Pfam" id="PF00538">
    <property type="entry name" value="Linker_histone"/>
    <property type="match status" value="1"/>
</dbReference>
<name>A0AAD8HFG7_9APIA</name>
<evidence type="ECO:0000259" key="12">
    <source>
        <dbReference type="PROSITE" id="PS51504"/>
    </source>
</evidence>
<dbReference type="Gene3D" id="1.10.246.220">
    <property type="match status" value="1"/>
</dbReference>
<accession>A0AAD8HFG7</accession>
<dbReference type="InterPro" id="IPR044597">
    <property type="entry name" value="SMH1-6"/>
</dbReference>
<dbReference type="PROSITE" id="PS51504">
    <property type="entry name" value="H15"/>
    <property type="match status" value="1"/>
</dbReference>
<comment type="subcellular location">
    <subcellularLocation>
        <location evidence="1">Chromosome</location>
    </subcellularLocation>
    <subcellularLocation>
        <location evidence="2">Nucleus</location>
        <location evidence="2">Nucleolus</location>
    </subcellularLocation>
</comment>
<keyword evidence="8" id="KW-0539">Nucleus</keyword>
<evidence type="ECO:0000259" key="11">
    <source>
        <dbReference type="PROSITE" id="PS51294"/>
    </source>
</evidence>
<dbReference type="InterPro" id="IPR009057">
    <property type="entry name" value="Homeodomain-like_sf"/>
</dbReference>
<protein>
    <recommendedName>
        <fullName evidence="9">MYB transcription factor</fullName>
    </recommendedName>
</protein>
<dbReference type="InterPro" id="IPR036390">
    <property type="entry name" value="WH_DNA-bd_sf"/>
</dbReference>
<keyword evidence="14" id="KW-1185">Reference proteome</keyword>
<dbReference type="EMBL" id="JAUIZM010000009">
    <property type="protein sequence ID" value="KAK1365248.1"/>
    <property type="molecule type" value="Genomic_DNA"/>
</dbReference>
<organism evidence="13 14">
    <name type="scientific">Heracleum sosnowskyi</name>
    <dbReference type="NCBI Taxonomy" id="360622"/>
    <lineage>
        <taxon>Eukaryota</taxon>
        <taxon>Viridiplantae</taxon>
        <taxon>Streptophyta</taxon>
        <taxon>Embryophyta</taxon>
        <taxon>Tracheophyta</taxon>
        <taxon>Spermatophyta</taxon>
        <taxon>Magnoliopsida</taxon>
        <taxon>eudicotyledons</taxon>
        <taxon>Gunneridae</taxon>
        <taxon>Pentapetalae</taxon>
        <taxon>asterids</taxon>
        <taxon>campanulids</taxon>
        <taxon>Apiales</taxon>
        <taxon>Apiaceae</taxon>
        <taxon>Apioideae</taxon>
        <taxon>apioid superclade</taxon>
        <taxon>Tordylieae</taxon>
        <taxon>Tordyliinae</taxon>
        <taxon>Heracleum</taxon>
    </lineage>
</organism>
<dbReference type="PROSITE" id="PS51294">
    <property type="entry name" value="HTH_MYB"/>
    <property type="match status" value="1"/>
</dbReference>
<dbReference type="GO" id="GO:0000786">
    <property type="term" value="C:nucleosome"/>
    <property type="evidence" value="ECO:0007669"/>
    <property type="project" value="InterPro"/>
</dbReference>
<dbReference type="InterPro" id="IPR005818">
    <property type="entry name" value="Histone_H1/H5_H15"/>
</dbReference>
<evidence type="ECO:0000256" key="7">
    <source>
        <dbReference type="ARBA" id="ARBA00023163"/>
    </source>
</evidence>
<keyword evidence="4" id="KW-0805">Transcription regulation</keyword>
<feature type="domain" description="H15" evidence="12">
    <location>
        <begin position="108"/>
        <end position="176"/>
    </location>
</feature>
<dbReference type="InterPro" id="IPR017930">
    <property type="entry name" value="Myb_dom"/>
</dbReference>
<feature type="domain" description="HTH myb-type" evidence="11">
    <location>
        <begin position="1"/>
        <end position="61"/>
    </location>
</feature>
<reference evidence="13" key="1">
    <citation type="submission" date="2023-02" db="EMBL/GenBank/DDBJ databases">
        <title>Genome of toxic invasive species Heracleum sosnowskyi carries increased number of genes despite the absence of recent whole-genome duplications.</title>
        <authorList>
            <person name="Schelkunov M."/>
            <person name="Shtratnikova V."/>
            <person name="Makarenko M."/>
            <person name="Klepikova A."/>
            <person name="Omelchenko D."/>
            <person name="Novikova G."/>
            <person name="Obukhova E."/>
            <person name="Bogdanov V."/>
            <person name="Penin A."/>
            <person name="Logacheva M."/>
        </authorList>
    </citation>
    <scope>NUCLEOTIDE SEQUENCE</scope>
    <source>
        <strain evidence="13">Hsosn_3</strain>
        <tissue evidence="13">Leaf</tissue>
    </source>
</reference>
<keyword evidence="7" id="KW-0804">Transcription</keyword>
<evidence type="ECO:0000259" key="10">
    <source>
        <dbReference type="PROSITE" id="PS50090"/>
    </source>
</evidence>
<evidence type="ECO:0000313" key="14">
    <source>
        <dbReference type="Proteomes" id="UP001237642"/>
    </source>
</evidence>
<dbReference type="SMART" id="SM00717">
    <property type="entry name" value="SANT"/>
    <property type="match status" value="1"/>
</dbReference>
<comment type="caution">
    <text evidence="13">The sequence shown here is derived from an EMBL/GenBank/DDBJ whole genome shotgun (WGS) entry which is preliminary data.</text>
</comment>
<keyword evidence="3" id="KW-0158">Chromosome</keyword>
<dbReference type="GO" id="GO:0006334">
    <property type="term" value="P:nucleosome assembly"/>
    <property type="evidence" value="ECO:0007669"/>
    <property type="project" value="InterPro"/>
</dbReference>
<gene>
    <name evidence="13" type="ORF">POM88_040809</name>
</gene>
<evidence type="ECO:0000256" key="2">
    <source>
        <dbReference type="ARBA" id="ARBA00004604"/>
    </source>
</evidence>
<dbReference type="InterPro" id="IPR036388">
    <property type="entry name" value="WH-like_DNA-bd_sf"/>
</dbReference>
<evidence type="ECO:0000256" key="6">
    <source>
        <dbReference type="ARBA" id="ARBA00023125"/>
    </source>
</evidence>
<feature type="domain" description="Myb-like" evidence="10">
    <location>
        <begin position="1"/>
        <end position="57"/>
    </location>
</feature>
<dbReference type="SUPFAM" id="SSF46785">
    <property type="entry name" value="Winged helix' DNA-binding domain"/>
    <property type="match status" value="1"/>
</dbReference>
<proteinExistence type="predicted"/>
<sequence>MGVPKSKWTSAEEEALRAGIAKYGAGKWRNIKSDPYFTQILISRSNIDLKDKWRNMSESRLLKSKPSEDAPAAPLLVTQASASSNSAAHDAPANAVDGSSKCLVDKKTASKYDTMIYEALSTLKDPYGSTTSAIASFIEQKHELAQTFRSLLSSRLRRLAKQGKLEKVQNCYRIRKAITGGVEESTARLKELQPKTFISPVQEAAEYTARVIADAERKLLTAVDAKENEERVSEMLDDAKVKLEFAQVVYDKYSHEEMFQRGG</sequence>
<dbReference type="Proteomes" id="UP001237642">
    <property type="component" value="Unassembled WGS sequence"/>
</dbReference>
<dbReference type="Pfam" id="PF00249">
    <property type="entry name" value="Myb_DNA-binding"/>
    <property type="match status" value="1"/>
</dbReference>
<evidence type="ECO:0000256" key="3">
    <source>
        <dbReference type="ARBA" id="ARBA00022454"/>
    </source>
</evidence>
<dbReference type="AlphaFoldDB" id="A0AAD8HFG7"/>
<reference evidence="13" key="2">
    <citation type="submission" date="2023-05" db="EMBL/GenBank/DDBJ databases">
        <authorList>
            <person name="Schelkunov M.I."/>
        </authorList>
    </citation>
    <scope>NUCLEOTIDE SEQUENCE</scope>
    <source>
        <strain evidence="13">Hsosn_3</strain>
        <tissue evidence="13">Leaf</tissue>
    </source>
</reference>
<dbReference type="CDD" id="cd11660">
    <property type="entry name" value="SANT_TRF"/>
    <property type="match status" value="1"/>
</dbReference>
<evidence type="ECO:0000256" key="1">
    <source>
        <dbReference type="ARBA" id="ARBA00004286"/>
    </source>
</evidence>
<evidence type="ECO:0000313" key="13">
    <source>
        <dbReference type="EMBL" id="KAK1365248.1"/>
    </source>
</evidence>
<keyword evidence="5" id="KW-0175">Coiled coil</keyword>
<evidence type="ECO:0000256" key="4">
    <source>
        <dbReference type="ARBA" id="ARBA00023015"/>
    </source>
</evidence>
<keyword evidence="6" id="KW-0238">DNA-binding</keyword>
<dbReference type="GO" id="GO:0003691">
    <property type="term" value="F:double-stranded telomeric DNA binding"/>
    <property type="evidence" value="ECO:0007669"/>
    <property type="project" value="InterPro"/>
</dbReference>
<dbReference type="SMART" id="SM00526">
    <property type="entry name" value="H15"/>
    <property type="match status" value="1"/>
</dbReference>
<dbReference type="InterPro" id="IPR001005">
    <property type="entry name" value="SANT/Myb"/>
</dbReference>
<evidence type="ECO:0000256" key="5">
    <source>
        <dbReference type="ARBA" id="ARBA00023054"/>
    </source>
</evidence>
<dbReference type="GO" id="GO:0005730">
    <property type="term" value="C:nucleolus"/>
    <property type="evidence" value="ECO:0007669"/>
    <property type="project" value="UniProtKB-SubCell"/>
</dbReference>
<dbReference type="PANTHER" id="PTHR46267">
    <property type="entry name" value="SINGLE MYB HISTONE 4"/>
    <property type="match status" value="1"/>
</dbReference>
<dbReference type="FunFam" id="1.10.10.60:FF:000168">
    <property type="entry name" value="Telomere repeat-binding factor 1"/>
    <property type="match status" value="1"/>
</dbReference>
<dbReference type="Gene3D" id="1.10.10.10">
    <property type="entry name" value="Winged helix-like DNA-binding domain superfamily/Winged helix DNA-binding domain"/>
    <property type="match status" value="1"/>
</dbReference>
<evidence type="ECO:0000256" key="9">
    <source>
        <dbReference type="ARBA" id="ARBA00032813"/>
    </source>
</evidence>
<dbReference type="PROSITE" id="PS50090">
    <property type="entry name" value="MYB_LIKE"/>
    <property type="match status" value="1"/>
</dbReference>
<evidence type="ECO:0000256" key="8">
    <source>
        <dbReference type="ARBA" id="ARBA00023242"/>
    </source>
</evidence>
<dbReference type="PANTHER" id="PTHR46267:SF15">
    <property type="entry name" value="WINGED HELIX-TURN-HELIX TRANSCRIPTION REPRESSOR DNA-BINDING PROTEIN-RELATED"/>
    <property type="match status" value="1"/>
</dbReference>